<evidence type="ECO:0000256" key="8">
    <source>
        <dbReference type="ARBA" id="ARBA00023065"/>
    </source>
</evidence>
<feature type="compositionally biased region" description="Low complexity" evidence="10">
    <location>
        <begin position="14"/>
        <end position="59"/>
    </location>
</feature>
<feature type="domain" description="ABC transporter" evidence="11">
    <location>
        <begin position="68"/>
        <end position="303"/>
    </location>
</feature>
<feature type="region of interest" description="Disordered" evidence="10">
    <location>
        <begin position="1"/>
        <end position="59"/>
    </location>
</feature>
<evidence type="ECO:0000256" key="6">
    <source>
        <dbReference type="ARBA" id="ARBA00022840"/>
    </source>
</evidence>
<evidence type="ECO:0000256" key="10">
    <source>
        <dbReference type="SAM" id="MobiDB-lite"/>
    </source>
</evidence>
<comment type="subcellular location">
    <subcellularLocation>
        <location evidence="1">Cell membrane</location>
        <topology evidence="1">Peripheral membrane protein</topology>
    </subcellularLocation>
</comment>
<evidence type="ECO:0000256" key="2">
    <source>
        <dbReference type="ARBA" id="ARBA00022448"/>
    </source>
</evidence>
<dbReference type="Pfam" id="PF00005">
    <property type="entry name" value="ABC_tran"/>
    <property type="match status" value="1"/>
</dbReference>
<keyword evidence="13" id="KW-1185">Reference proteome</keyword>
<evidence type="ECO:0000313" key="13">
    <source>
        <dbReference type="Proteomes" id="UP000093412"/>
    </source>
</evidence>
<dbReference type="PANTHER" id="PTHR42771:SF12">
    <property type="entry name" value="FE(3+) DICITRATE TRANSPORT ATP-BINDING PROTEIN FECE-RELATED"/>
    <property type="match status" value="1"/>
</dbReference>
<gene>
    <name evidence="12" type="primary">yusV_2</name>
    <name evidence="12" type="ORF">OERS_00870</name>
</gene>
<keyword evidence="7" id="KW-0408">Iron</keyword>
<evidence type="ECO:0000256" key="4">
    <source>
        <dbReference type="ARBA" id="ARBA00022496"/>
    </source>
</evidence>
<dbReference type="CDD" id="cd03214">
    <property type="entry name" value="ABC_Iron-Siderophores_B12_Hemin"/>
    <property type="match status" value="1"/>
</dbReference>
<dbReference type="InterPro" id="IPR027417">
    <property type="entry name" value="P-loop_NTPase"/>
</dbReference>
<dbReference type="InterPro" id="IPR051535">
    <property type="entry name" value="Siderophore_ABC-ATPase"/>
</dbReference>
<keyword evidence="3" id="KW-1003">Cell membrane</keyword>
<keyword evidence="2" id="KW-0813">Transport</keyword>
<dbReference type="GO" id="GO:0005524">
    <property type="term" value="F:ATP binding"/>
    <property type="evidence" value="ECO:0007669"/>
    <property type="project" value="UniProtKB-KW"/>
</dbReference>
<sequence length="324" mass="34428">MSTWTRPATRRPATRTAPAVPAVPAADAPPTHPVTTTSAEADAPAASPAVGQVAPPQAALVAPGEPRLRAEGLSIGYHERIVSQGLDVAIPDRSFTVIVGPNACGKSTLLRALSRLLTPSAGQVVLDGKTITSYKAKEVARRLGLLPQTSIAPDGITVADLVARGRYPHQKLLRQWSRDDEDAVVRALAATQVTPLSARPVDELSGGQRQRVWVSMVLAQETELLLLDEPTTFLDIAHQIELLELFGDLNREGRTLVAVLHDLNHACRYATHLVAMKDGAVVAQGAPGEIVTAELVEEVFGLRCTIVDDPVTGTPLVIPLGRRG</sequence>
<keyword evidence="6 12" id="KW-0067">ATP-binding</keyword>
<dbReference type="SMART" id="SM00382">
    <property type="entry name" value="AAA"/>
    <property type="match status" value="1"/>
</dbReference>
<dbReference type="InterPro" id="IPR003439">
    <property type="entry name" value="ABC_transporter-like_ATP-bd"/>
</dbReference>
<dbReference type="InterPro" id="IPR003593">
    <property type="entry name" value="AAA+_ATPase"/>
</dbReference>
<evidence type="ECO:0000256" key="3">
    <source>
        <dbReference type="ARBA" id="ARBA00022475"/>
    </source>
</evidence>
<dbReference type="PROSITE" id="PS00211">
    <property type="entry name" value="ABC_TRANSPORTER_1"/>
    <property type="match status" value="1"/>
</dbReference>
<name>A0ABX2Y9R4_9CELL</name>
<dbReference type="SUPFAM" id="SSF52540">
    <property type="entry name" value="P-loop containing nucleoside triphosphate hydrolases"/>
    <property type="match status" value="1"/>
</dbReference>
<comment type="caution">
    <text evidence="12">The sequence shown here is derived from an EMBL/GenBank/DDBJ whole genome shotgun (WGS) entry which is preliminary data.</text>
</comment>
<dbReference type="EMBL" id="MAQA01000001">
    <property type="protein sequence ID" value="OCI33166.1"/>
    <property type="molecule type" value="Genomic_DNA"/>
</dbReference>
<organism evidence="12 13">
    <name type="scientific">Oerskovia enterophila</name>
    <dbReference type="NCBI Taxonomy" id="43678"/>
    <lineage>
        <taxon>Bacteria</taxon>
        <taxon>Bacillati</taxon>
        <taxon>Actinomycetota</taxon>
        <taxon>Actinomycetes</taxon>
        <taxon>Micrococcales</taxon>
        <taxon>Cellulomonadaceae</taxon>
        <taxon>Oerskovia</taxon>
    </lineage>
</organism>
<evidence type="ECO:0000256" key="1">
    <source>
        <dbReference type="ARBA" id="ARBA00004202"/>
    </source>
</evidence>
<reference evidence="12 13" key="1">
    <citation type="submission" date="2016-06" db="EMBL/GenBank/DDBJ databases">
        <title>Genome sequence of Oerskovia enterophila DSM 43852.</title>
        <authorList>
            <person name="Poehlein A."/>
            <person name="Jag V."/>
            <person name="Bengelsdorf F.R."/>
            <person name="Daniel R."/>
            <person name="Duerre P."/>
        </authorList>
    </citation>
    <scope>NUCLEOTIDE SEQUENCE [LARGE SCALE GENOMIC DNA]</scope>
    <source>
        <strain evidence="12 13">DSM 43852</strain>
    </source>
</reference>
<evidence type="ECO:0000256" key="7">
    <source>
        <dbReference type="ARBA" id="ARBA00023004"/>
    </source>
</evidence>
<dbReference type="Proteomes" id="UP000093412">
    <property type="component" value="Unassembled WGS sequence"/>
</dbReference>
<proteinExistence type="predicted"/>
<keyword evidence="4" id="KW-0410">Iron transport</keyword>
<dbReference type="InterPro" id="IPR017871">
    <property type="entry name" value="ABC_transporter-like_CS"/>
</dbReference>
<protein>
    <submittedName>
        <fullName evidence="12">Siderophore transport system ATP-binding protein YusV</fullName>
    </submittedName>
</protein>
<evidence type="ECO:0000256" key="5">
    <source>
        <dbReference type="ARBA" id="ARBA00022741"/>
    </source>
</evidence>
<keyword evidence="5" id="KW-0547">Nucleotide-binding</keyword>
<dbReference type="Gene3D" id="3.40.50.300">
    <property type="entry name" value="P-loop containing nucleotide triphosphate hydrolases"/>
    <property type="match status" value="1"/>
</dbReference>
<keyword evidence="9" id="KW-0472">Membrane</keyword>
<evidence type="ECO:0000313" key="12">
    <source>
        <dbReference type="EMBL" id="OCI33166.1"/>
    </source>
</evidence>
<dbReference type="PANTHER" id="PTHR42771">
    <property type="entry name" value="IRON(3+)-HYDROXAMATE IMPORT ATP-BINDING PROTEIN FHUC"/>
    <property type="match status" value="1"/>
</dbReference>
<evidence type="ECO:0000259" key="11">
    <source>
        <dbReference type="PROSITE" id="PS50893"/>
    </source>
</evidence>
<dbReference type="PROSITE" id="PS50893">
    <property type="entry name" value="ABC_TRANSPORTER_2"/>
    <property type="match status" value="1"/>
</dbReference>
<accession>A0ABX2Y9R4</accession>
<keyword evidence="8" id="KW-0406">Ion transport</keyword>
<evidence type="ECO:0000256" key="9">
    <source>
        <dbReference type="ARBA" id="ARBA00023136"/>
    </source>
</evidence>